<evidence type="ECO:0000256" key="2">
    <source>
        <dbReference type="ARBA" id="ARBA00022490"/>
    </source>
</evidence>
<dbReference type="GO" id="GO:0036159">
    <property type="term" value="P:inner dynein arm assembly"/>
    <property type="evidence" value="ECO:0007669"/>
    <property type="project" value="TreeGrafter"/>
</dbReference>
<dbReference type="GO" id="GO:0045504">
    <property type="term" value="F:dynein heavy chain binding"/>
    <property type="evidence" value="ECO:0007669"/>
    <property type="project" value="TreeGrafter"/>
</dbReference>
<dbReference type="GO" id="GO:0036156">
    <property type="term" value="C:inner dynein arm"/>
    <property type="evidence" value="ECO:0007669"/>
    <property type="project" value="TreeGrafter"/>
</dbReference>
<dbReference type="Gene3D" id="2.130.10.10">
    <property type="entry name" value="YVTN repeat-like/Quinoprotein amine dehydrogenase"/>
    <property type="match status" value="2"/>
</dbReference>
<keyword evidence="3" id="KW-0853">WD repeat</keyword>
<dbReference type="InterPro" id="IPR050687">
    <property type="entry name" value="Dynein_IC"/>
</dbReference>
<protein>
    <recommendedName>
        <fullName evidence="8">WD repeat-containing protein 63</fullName>
    </recommendedName>
</protein>
<comment type="subcellular location">
    <subcellularLocation>
        <location evidence="1">Cytoplasm</location>
    </subcellularLocation>
</comment>
<dbReference type="EMBL" id="JAFNEN010000024">
    <property type="protein sequence ID" value="KAG8199725.1"/>
    <property type="molecule type" value="Genomic_DNA"/>
</dbReference>
<evidence type="ECO:0000313" key="7">
    <source>
        <dbReference type="Proteomes" id="UP000827092"/>
    </source>
</evidence>
<keyword evidence="7" id="KW-1185">Reference proteome</keyword>
<sequence>MATINESMDSNPKLANESSIESRESSVIVSETEKEIEDEAHNDFQPKIEVLVQLGKEDLRPFSLSDCYTTDRPGMHLEIQPKIIFDAVDEDTDIEEIALPKPIFRQIVDAGTQASVEFRSSEAQTLKPSQVNSWSQYEPRIFTDEEIKETLNNPTLEAFVQNAQQSILGTLVQNRIADSFFCDLLSLHDNKIQIEDEEELQLMIDGSFSCTSSKGSDRLISSIDWHPLHKDIFVASSINNSSLEERLGNLLESPKELISFYMWNVRNQFFSKYTLESLDDVYKLKFNPKLPNIISAGTVSGQLVMWDIKQLDFSSDLKDSNQNSTVVDNDTSPTILRYCAVSSMDHVHKHGITDLQWVPAHLEIAVNGDILKSSSSGCQIITCGLDGFLRIWDMRMGLYGKPGQPCPKKFNHLDGMWEPFHCVEVLESEGRKRKSLTTFSLKIYKKTPGNGNKDMPENNGEKEDIINPYENTEFYGGSDDGQVFFGSFKLMKDESGKFVAKRPEFFNSPHGASITSLCLSPFIEDIFFSTGGKNFFQFWKQSSLKERHTYVTAGQWSPTRAAVFVLGLRDGSVEIWDLLDNLYEPYVVMFMSTSAIESLSVQSVSATEHIIASGDSKGIVYTLNLPPALYVPMENEVEKFDKLLAKEAARILKKPTIIAPPSDLQYIFKLKPKEKLIKVSKEIISESKEDVLLEAYREYMKLQNEQLKLLGLNSKTDQV</sequence>
<accession>A0AAV6VSU2</accession>
<evidence type="ECO:0000256" key="5">
    <source>
        <dbReference type="SAM" id="MobiDB-lite"/>
    </source>
</evidence>
<dbReference type="PANTHER" id="PTHR12442">
    <property type="entry name" value="DYNEIN INTERMEDIATE CHAIN"/>
    <property type="match status" value="1"/>
</dbReference>
<name>A0AAV6VSU2_9ARAC</name>
<feature type="region of interest" description="Disordered" evidence="5">
    <location>
        <begin position="1"/>
        <end position="32"/>
    </location>
</feature>
<dbReference type="GO" id="GO:0045503">
    <property type="term" value="F:dynein light chain binding"/>
    <property type="evidence" value="ECO:0007669"/>
    <property type="project" value="TreeGrafter"/>
</dbReference>
<reference evidence="6 7" key="1">
    <citation type="journal article" date="2022" name="Nat. Ecol. Evol.">
        <title>A masculinizing supergene underlies an exaggerated male reproductive morph in a spider.</title>
        <authorList>
            <person name="Hendrickx F."/>
            <person name="De Corte Z."/>
            <person name="Sonet G."/>
            <person name="Van Belleghem S.M."/>
            <person name="Kostlbacher S."/>
            <person name="Vangestel C."/>
        </authorList>
    </citation>
    <scope>NUCLEOTIDE SEQUENCE [LARGE SCALE GENOMIC DNA]</scope>
    <source>
        <strain evidence="6">W744_W776</strain>
    </source>
</reference>
<gene>
    <name evidence="6" type="ORF">JTE90_000821</name>
</gene>
<dbReference type="SMART" id="SM00320">
    <property type="entry name" value="WD40"/>
    <property type="match status" value="4"/>
</dbReference>
<dbReference type="GO" id="GO:0060294">
    <property type="term" value="P:cilium movement involved in cell motility"/>
    <property type="evidence" value="ECO:0007669"/>
    <property type="project" value="TreeGrafter"/>
</dbReference>
<evidence type="ECO:0000313" key="6">
    <source>
        <dbReference type="EMBL" id="KAG8199725.1"/>
    </source>
</evidence>
<dbReference type="SUPFAM" id="SSF50978">
    <property type="entry name" value="WD40 repeat-like"/>
    <property type="match status" value="1"/>
</dbReference>
<organism evidence="6 7">
    <name type="scientific">Oedothorax gibbosus</name>
    <dbReference type="NCBI Taxonomy" id="931172"/>
    <lineage>
        <taxon>Eukaryota</taxon>
        <taxon>Metazoa</taxon>
        <taxon>Ecdysozoa</taxon>
        <taxon>Arthropoda</taxon>
        <taxon>Chelicerata</taxon>
        <taxon>Arachnida</taxon>
        <taxon>Araneae</taxon>
        <taxon>Araneomorphae</taxon>
        <taxon>Entelegynae</taxon>
        <taxon>Araneoidea</taxon>
        <taxon>Linyphiidae</taxon>
        <taxon>Erigoninae</taxon>
        <taxon>Oedothorax</taxon>
    </lineage>
</organism>
<dbReference type="InterPro" id="IPR015943">
    <property type="entry name" value="WD40/YVTN_repeat-like_dom_sf"/>
</dbReference>
<dbReference type="InterPro" id="IPR036322">
    <property type="entry name" value="WD40_repeat_dom_sf"/>
</dbReference>
<dbReference type="InterPro" id="IPR001680">
    <property type="entry name" value="WD40_rpt"/>
</dbReference>
<feature type="compositionally biased region" description="Polar residues" evidence="5">
    <location>
        <begin position="1"/>
        <end position="10"/>
    </location>
</feature>
<dbReference type="PANTHER" id="PTHR12442:SF5">
    <property type="entry name" value="DYNEIN AXONEMAL INTERMEDIATE CHAIN 3"/>
    <property type="match status" value="1"/>
</dbReference>
<evidence type="ECO:0000256" key="3">
    <source>
        <dbReference type="ARBA" id="ARBA00022574"/>
    </source>
</evidence>
<comment type="caution">
    <text evidence="6">The sequence shown here is derived from an EMBL/GenBank/DDBJ whole genome shotgun (WGS) entry which is preliminary data.</text>
</comment>
<dbReference type="AlphaFoldDB" id="A0AAV6VSU2"/>
<evidence type="ECO:0008006" key="8">
    <source>
        <dbReference type="Google" id="ProtNLM"/>
    </source>
</evidence>
<proteinExistence type="predicted"/>
<evidence type="ECO:0000256" key="1">
    <source>
        <dbReference type="ARBA" id="ARBA00004496"/>
    </source>
</evidence>
<keyword evidence="4" id="KW-0677">Repeat</keyword>
<dbReference type="Proteomes" id="UP000827092">
    <property type="component" value="Unassembled WGS sequence"/>
</dbReference>
<keyword evidence="2" id="KW-0963">Cytoplasm</keyword>
<evidence type="ECO:0000256" key="4">
    <source>
        <dbReference type="ARBA" id="ARBA00022737"/>
    </source>
</evidence>